<name>A0A9D1P3G2_9FIRM</name>
<sequence length="71" mass="7270">MGLEDGLKKTVMAGIGAMATTAEAAKNVVDTLAKKGEQAVQQGKAVKDAVKDAVEQAADSAQNTGNPENRQ</sequence>
<proteinExistence type="predicted"/>
<evidence type="ECO:0000256" key="1">
    <source>
        <dbReference type="SAM" id="MobiDB-lite"/>
    </source>
</evidence>
<dbReference type="Proteomes" id="UP000824169">
    <property type="component" value="Unassembled WGS sequence"/>
</dbReference>
<dbReference type="AlphaFoldDB" id="A0A9D1P3G2"/>
<reference evidence="2" key="2">
    <citation type="journal article" date="2021" name="PeerJ">
        <title>Extensive microbial diversity within the chicken gut microbiome revealed by metagenomics and culture.</title>
        <authorList>
            <person name="Gilroy R."/>
            <person name="Ravi A."/>
            <person name="Getino M."/>
            <person name="Pursley I."/>
            <person name="Horton D.L."/>
            <person name="Alikhan N.F."/>
            <person name="Baker D."/>
            <person name="Gharbi K."/>
            <person name="Hall N."/>
            <person name="Watson M."/>
            <person name="Adriaenssens E.M."/>
            <person name="Foster-Nyarko E."/>
            <person name="Jarju S."/>
            <person name="Secka A."/>
            <person name="Antonio M."/>
            <person name="Oren A."/>
            <person name="Chaudhuri R.R."/>
            <person name="La Ragione R."/>
            <person name="Hildebrand F."/>
            <person name="Pallen M.J."/>
        </authorList>
    </citation>
    <scope>NUCLEOTIDE SEQUENCE</scope>
    <source>
        <strain evidence="2">CHK188-20938</strain>
    </source>
</reference>
<reference evidence="2" key="1">
    <citation type="submission" date="2020-10" db="EMBL/GenBank/DDBJ databases">
        <authorList>
            <person name="Gilroy R."/>
        </authorList>
    </citation>
    <scope>NUCLEOTIDE SEQUENCE</scope>
    <source>
        <strain evidence="2">CHK188-20938</strain>
    </source>
</reference>
<organism evidence="2 3">
    <name type="scientific">Candidatus Scatomonas pullistercoris</name>
    <dbReference type="NCBI Taxonomy" id="2840920"/>
    <lineage>
        <taxon>Bacteria</taxon>
        <taxon>Bacillati</taxon>
        <taxon>Bacillota</taxon>
        <taxon>Clostridia</taxon>
        <taxon>Lachnospirales</taxon>
        <taxon>Lachnospiraceae</taxon>
        <taxon>Lachnospiraceae incertae sedis</taxon>
        <taxon>Candidatus Scatomonas</taxon>
    </lineage>
</organism>
<accession>A0A9D1P3G2</accession>
<protein>
    <submittedName>
        <fullName evidence="2">Uncharacterized protein</fullName>
    </submittedName>
</protein>
<dbReference type="EMBL" id="DVOO01000024">
    <property type="protein sequence ID" value="HIV25755.1"/>
    <property type="molecule type" value="Genomic_DNA"/>
</dbReference>
<evidence type="ECO:0000313" key="2">
    <source>
        <dbReference type="EMBL" id="HIV25755.1"/>
    </source>
</evidence>
<gene>
    <name evidence="2" type="ORF">IAB71_08285</name>
</gene>
<feature type="compositionally biased region" description="Polar residues" evidence="1">
    <location>
        <begin position="59"/>
        <end position="71"/>
    </location>
</feature>
<feature type="region of interest" description="Disordered" evidence="1">
    <location>
        <begin position="51"/>
        <end position="71"/>
    </location>
</feature>
<evidence type="ECO:0000313" key="3">
    <source>
        <dbReference type="Proteomes" id="UP000824169"/>
    </source>
</evidence>
<comment type="caution">
    <text evidence="2">The sequence shown here is derived from an EMBL/GenBank/DDBJ whole genome shotgun (WGS) entry which is preliminary data.</text>
</comment>